<feature type="region of interest" description="Disordered" evidence="1">
    <location>
        <begin position="749"/>
        <end position="791"/>
    </location>
</feature>
<feature type="compositionally biased region" description="Polar residues" evidence="1">
    <location>
        <begin position="623"/>
        <end position="633"/>
    </location>
</feature>
<dbReference type="Proteomes" id="UP000601710">
    <property type="component" value="Chromosome 26"/>
</dbReference>
<evidence type="ECO:0000313" key="3">
    <source>
        <dbReference type="Proteomes" id="UP000601710"/>
    </source>
</evidence>
<dbReference type="VEuPathDB" id="TriTrypDB:LDHU3_26.1740"/>
<dbReference type="VEuPathDB" id="TriTrypDB:LdBPK_261430.1"/>
<feature type="compositionally biased region" description="Low complexity" evidence="1">
    <location>
        <begin position="573"/>
        <end position="583"/>
    </location>
</feature>
<feature type="compositionally biased region" description="Basic residues" evidence="1">
    <location>
        <begin position="204"/>
        <end position="229"/>
    </location>
</feature>
<feature type="region of interest" description="Disordered" evidence="1">
    <location>
        <begin position="570"/>
        <end position="638"/>
    </location>
</feature>
<feature type="region of interest" description="Disordered" evidence="1">
    <location>
        <begin position="995"/>
        <end position="1021"/>
    </location>
</feature>
<reference evidence="2" key="1">
    <citation type="submission" date="2020-06" db="EMBL/GenBank/DDBJ databases">
        <authorList>
            <person name="Camacho E."/>
            <person name="Gonzalez-de la Fuente S."/>
            <person name="Rastrojo A."/>
            <person name="Peiro-Pastor R."/>
            <person name="Solana JC."/>
            <person name="Tabera L."/>
            <person name="Gamarro F."/>
            <person name="Carrasco-Ramiro F."/>
            <person name="Requena JM."/>
            <person name="Aguado B."/>
        </authorList>
    </citation>
    <scope>NUCLEOTIDE SEQUENCE</scope>
</reference>
<sequence length="1374" mass="149939">MPACPDCGLMFDSLHNVQIHRRSGACSMQSLGAPAASPVQQPMVCAAGCPVTPPTSVLGHVSSIGSGGYSHGKGGFGMQSTPVLPAATARVPCMSPIEREIEQALAIQRNQQTADMAERERMLLEQQVNLVLPARQAQLQQSQQALKDQLLQMKLQLFSNQQQQQSSSNMDMEYLRNEIAAMRGALSSMGMNCTSNSDPGLPWRKPHKPQHRKATSARTRNVRRRRQHGCHIDEDDSWGSLDGVLCSDEYGDDRGEACDRDSSSRSPSPRNARLFSPTPSQKIHSALKSMQAEIRSLRAMSATRMEPAFPTASMLEPGLHLLKLAALEGIALAVPLDEVDVSIKVYYMSHVHNEYLLEPYLERSYPRRPPSLVRHDANTMLFTIPPLEFIVHSPKEMVVFVLQVFYRGRLLCWAAIFAKSTGSFSEGIRNSCYDLAKALQTPGGMIPEASVSGYIETDSLDVLQHAESILNPSAVSFSACPGSPFPQRQHVQLPGLPPLPPPPLGQPLLPGMPGCEGPFLPPTSDDHMMLLQPTKGPVAHFILPPRAGVSILEWNQEVVKHLKKIQKHLPSKATAPAAEKGAANGKHVSNWKPPASPPSQRQVMLDSSSSDSSVQSFSPLSSMCISQPTSNGSPLRDPPLPIHGQAEIIGEDMSKHPPVTRQQQQRRSHRSAVYFTKGISEAVTAAEVPAAKSPTMSIRKPQEPAKVSAVAALAKEPLSTYVPSSQTHTPPPSTNASLAKLEAKEVAAEKLPDNPKSQMASTLSPCVPSADNQAAPLQAATPPPAPCKVPREDMPLVERSRLRVLMDPQGNLAVPPNYKLNPNNPPCVNLHKLHATADPPVNPCVLLGLSKPTDRPPATLTMPGHGENGSTVDIFVDGVSGVPLDAVCSRVLVYITDELDLNTGGHLHPLHHPRVFMRKPNLVAYQNLTSSSIEPVFEAKMSSNVGDQTHAVVIVEYINGRQESPIVLGHCCLPISKRFFAGNFVARLKVGDPRRSQERAVDEMRSPSRISDEQKRATEKYNQSQLEASVDSQALRNLMPLPPSKLSECAPLGYLIWRLESPDMRSPFFEMAQQVPLSQQEVQLFEDRKNHADVTPNSKGLTSEKAADEAFIGSGTTQTDSISFIAPFSEQRGAFVKVEGIRGVGDDAAMYVVVVYMAKAPKGRRVYYTMMLDWASDVGAPMFKDPPFAFQGIQYDKTNTTTYMLLKLSRLENAANPPLVECIGWTMNKLFIDSAPALRQGRYVLPWLNGPLPPVVVQELLTQQIGTVFLSRMNAKTIAYLEPKATLTISQGDPACCMALVDNTPGRAQPRQLLVSAAIKKAFPSCTCEGMVGCTLRRAHEKCFGGGDARALLQRMNMAVQEYLTAKMKELEEL</sequence>
<dbReference type="EMBL" id="LR812646">
    <property type="protein sequence ID" value="CAC5430980.1"/>
    <property type="molecule type" value="Genomic_DNA"/>
</dbReference>
<accession>A0A6J8FE29</accession>
<feature type="compositionally biased region" description="Basic and acidic residues" evidence="1">
    <location>
        <begin position="254"/>
        <end position="263"/>
    </location>
</feature>
<feature type="compositionally biased region" description="Low complexity" evidence="1">
    <location>
        <begin position="607"/>
        <end position="622"/>
    </location>
</feature>
<evidence type="ECO:0000313" key="2">
    <source>
        <dbReference type="EMBL" id="CAC5430980.1"/>
    </source>
</evidence>
<organism evidence="2 3">
    <name type="scientific">Leishmania donovani</name>
    <dbReference type="NCBI Taxonomy" id="5661"/>
    <lineage>
        <taxon>Eukaryota</taxon>
        <taxon>Discoba</taxon>
        <taxon>Euglenozoa</taxon>
        <taxon>Kinetoplastea</taxon>
        <taxon>Metakinetoplastina</taxon>
        <taxon>Trypanosomatida</taxon>
        <taxon>Trypanosomatidae</taxon>
        <taxon>Leishmaniinae</taxon>
        <taxon>Leishmania</taxon>
    </lineage>
</organism>
<name>A0A6J8FE29_LEIDO</name>
<feature type="compositionally biased region" description="Basic and acidic residues" evidence="1">
    <location>
        <begin position="995"/>
        <end position="1019"/>
    </location>
</feature>
<feature type="region of interest" description="Disordered" evidence="1">
    <location>
        <begin position="191"/>
        <end position="234"/>
    </location>
</feature>
<feature type="compositionally biased region" description="Polar residues" evidence="1">
    <location>
        <begin position="755"/>
        <end position="764"/>
    </location>
</feature>
<dbReference type="VEuPathDB" id="TriTrypDB:LdCL_260019900"/>
<gene>
    <name evidence="2" type="ORF">LDHU3_26.1740</name>
</gene>
<evidence type="ECO:0000256" key="1">
    <source>
        <dbReference type="SAM" id="MobiDB-lite"/>
    </source>
</evidence>
<feature type="region of interest" description="Disordered" evidence="1">
    <location>
        <begin position="254"/>
        <end position="282"/>
    </location>
</feature>
<protein>
    <submittedName>
        <fullName evidence="2">Hypothetical_protein_conserved</fullName>
    </submittedName>
</protein>
<proteinExistence type="predicted"/>